<keyword evidence="4" id="KW-1185">Reference proteome</keyword>
<name>A0A9C6X991_FRAOC</name>
<accession>A0A9C6X991</accession>
<dbReference type="GeneID" id="113207843"/>
<comment type="subcellular location">
    <subcellularLocation>
        <location evidence="1">Nucleus</location>
    </subcellularLocation>
</comment>
<dbReference type="PANTHER" id="PTHR24341:SF6">
    <property type="entry name" value="HOMEOBOX PROTEIN INVECTED"/>
    <property type="match status" value="1"/>
</dbReference>
<feature type="compositionally biased region" description="Low complexity" evidence="3">
    <location>
        <begin position="30"/>
        <end position="41"/>
    </location>
</feature>
<feature type="compositionally biased region" description="Acidic residues" evidence="3">
    <location>
        <begin position="45"/>
        <end position="54"/>
    </location>
</feature>
<dbReference type="OrthoDB" id="8197856at2759"/>
<dbReference type="KEGG" id="foc:113207843"/>
<evidence type="ECO:0000313" key="4">
    <source>
        <dbReference type="Proteomes" id="UP000504606"/>
    </source>
</evidence>
<feature type="compositionally biased region" description="Low complexity" evidence="3">
    <location>
        <begin position="179"/>
        <end position="204"/>
    </location>
</feature>
<evidence type="ECO:0000256" key="3">
    <source>
        <dbReference type="SAM" id="MobiDB-lite"/>
    </source>
</evidence>
<dbReference type="RefSeq" id="XP_052131440.1">
    <property type="nucleotide sequence ID" value="XM_052275480.1"/>
</dbReference>
<proteinExistence type="predicted"/>
<reference evidence="5" key="1">
    <citation type="submission" date="2025-08" db="UniProtKB">
        <authorList>
            <consortium name="RefSeq"/>
        </authorList>
    </citation>
    <scope>IDENTIFICATION</scope>
    <source>
        <tissue evidence="5">Whole organism</tissue>
    </source>
</reference>
<dbReference type="GO" id="GO:0005634">
    <property type="term" value="C:nucleus"/>
    <property type="evidence" value="ECO:0007669"/>
    <property type="project" value="UniProtKB-SubCell"/>
</dbReference>
<feature type="region of interest" description="Disordered" evidence="3">
    <location>
        <begin position="129"/>
        <end position="204"/>
    </location>
</feature>
<dbReference type="GO" id="GO:0000981">
    <property type="term" value="F:DNA-binding transcription factor activity, RNA polymerase II-specific"/>
    <property type="evidence" value="ECO:0007669"/>
    <property type="project" value="TreeGrafter"/>
</dbReference>
<evidence type="ECO:0000313" key="5">
    <source>
        <dbReference type="RefSeq" id="XP_052131440.1"/>
    </source>
</evidence>
<feature type="region of interest" description="Disordered" evidence="3">
    <location>
        <begin position="1"/>
        <end position="102"/>
    </location>
</feature>
<protein>
    <submittedName>
        <fullName evidence="5">Basic proline-rich protein-like</fullName>
    </submittedName>
</protein>
<keyword evidence="2" id="KW-0539">Nucleus</keyword>
<sequence length="240" mass="24544">MASSCLLNFARYPPQPQGAAHPHPPGGAHPGASPQGSPQSPVDVIAEDDDDDEVLSVGSEPRAPDSAPGSPRSPPRSPSRSLSRCTRSPRSPGGLDECCDLPGMMPVPCVPTIGALKFSIANILRPEFGAGRPSSGSRTPCRTAGPPPSTPASALPPAPIDLSRVSSTPVQPPPPPPSVASVASSSSSSSSSTDNGSSSSSADPLLWPAWVYCTRYSDRPSSAIFRILQSCKASSFEGVP</sequence>
<feature type="compositionally biased region" description="Low complexity" evidence="3">
    <location>
        <begin position="78"/>
        <end position="92"/>
    </location>
</feature>
<evidence type="ECO:0000256" key="2">
    <source>
        <dbReference type="ARBA" id="ARBA00023242"/>
    </source>
</evidence>
<evidence type="ECO:0000256" key="1">
    <source>
        <dbReference type="ARBA" id="ARBA00004123"/>
    </source>
</evidence>
<dbReference type="PANTHER" id="PTHR24341">
    <property type="entry name" value="HOMEOBOX PROTEIN ENGRAILED"/>
    <property type="match status" value="1"/>
</dbReference>
<dbReference type="GO" id="GO:0000978">
    <property type="term" value="F:RNA polymerase II cis-regulatory region sequence-specific DNA binding"/>
    <property type="evidence" value="ECO:0007669"/>
    <property type="project" value="TreeGrafter"/>
</dbReference>
<dbReference type="InterPro" id="IPR050720">
    <property type="entry name" value="Engrailed_Homeobox_TFs"/>
</dbReference>
<dbReference type="AlphaFoldDB" id="A0A9C6X991"/>
<feature type="compositionally biased region" description="Pro residues" evidence="3">
    <location>
        <begin position="145"/>
        <end position="159"/>
    </location>
</feature>
<dbReference type="Proteomes" id="UP000504606">
    <property type="component" value="Unplaced"/>
</dbReference>
<organism evidence="4 5">
    <name type="scientific">Frankliniella occidentalis</name>
    <name type="common">Western flower thrips</name>
    <name type="synonym">Euthrips occidentalis</name>
    <dbReference type="NCBI Taxonomy" id="133901"/>
    <lineage>
        <taxon>Eukaryota</taxon>
        <taxon>Metazoa</taxon>
        <taxon>Ecdysozoa</taxon>
        <taxon>Arthropoda</taxon>
        <taxon>Hexapoda</taxon>
        <taxon>Insecta</taxon>
        <taxon>Pterygota</taxon>
        <taxon>Neoptera</taxon>
        <taxon>Paraneoptera</taxon>
        <taxon>Thysanoptera</taxon>
        <taxon>Terebrantia</taxon>
        <taxon>Thripoidea</taxon>
        <taxon>Thripidae</taxon>
        <taxon>Frankliniella</taxon>
    </lineage>
</organism>
<dbReference type="GO" id="GO:0030182">
    <property type="term" value="P:neuron differentiation"/>
    <property type="evidence" value="ECO:0007669"/>
    <property type="project" value="TreeGrafter"/>
</dbReference>
<gene>
    <name evidence="5" type="primary">LOC113207843</name>
</gene>